<evidence type="ECO:0000256" key="1">
    <source>
        <dbReference type="SAM" id="MobiDB-lite"/>
    </source>
</evidence>
<keyword evidence="3" id="KW-1185">Reference proteome</keyword>
<evidence type="ECO:0000313" key="2">
    <source>
        <dbReference type="EMBL" id="CUG88768.1"/>
    </source>
</evidence>
<sequence>MMRRYSRSSQMMTCMTFCATRACHPTTPPPLSTPQVVVVSSSHGHHSTALGRVLGGAGAAINTLLTQGEVGVGPTGHGSRHRVVNNLSCQTRPWEPSCVEIRNTKKHDEGQETLAHTSAGGRTRSVNIPKHVGSSNDGDTAASPHTVVGSSGQCHSMNDDDPVEVVFTFETSNDAGLLGFQELAEKVSRGELPGECRNTTGQGGFATWCVPRAQFMPLMAPLLAAHTQQGGGGGVQRQSLPAYSKVSLDDANGGDECN</sequence>
<accession>A0A0S4JF69</accession>
<protein>
    <submittedName>
        <fullName evidence="2">Uncharacterized protein</fullName>
    </submittedName>
</protein>
<feature type="region of interest" description="Disordered" evidence="1">
    <location>
        <begin position="133"/>
        <end position="155"/>
    </location>
</feature>
<name>A0A0S4JF69_BODSA</name>
<evidence type="ECO:0000313" key="3">
    <source>
        <dbReference type="Proteomes" id="UP000051952"/>
    </source>
</evidence>
<dbReference type="OrthoDB" id="273052at2759"/>
<organism evidence="2 3">
    <name type="scientific">Bodo saltans</name>
    <name type="common">Flagellated protozoan</name>
    <dbReference type="NCBI Taxonomy" id="75058"/>
    <lineage>
        <taxon>Eukaryota</taxon>
        <taxon>Discoba</taxon>
        <taxon>Euglenozoa</taxon>
        <taxon>Kinetoplastea</taxon>
        <taxon>Metakinetoplastina</taxon>
        <taxon>Eubodonida</taxon>
        <taxon>Bodonidae</taxon>
        <taxon>Bodo</taxon>
    </lineage>
</organism>
<feature type="region of interest" description="Disordered" evidence="1">
    <location>
        <begin position="107"/>
        <end position="126"/>
    </location>
</feature>
<dbReference type="EMBL" id="CYKH01001671">
    <property type="protein sequence ID" value="CUG88768.1"/>
    <property type="molecule type" value="Genomic_DNA"/>
</dbReference>
<dbReference type="Proteomes" id="UP000051952">
    <property type="component" value="Unassembled WGS sequence"/>
</dbReference>
<reference evidence="3" key="1">
    <citation type="submission" date="2015-09" db="EMBL/GenBank/DDBJ databases">
        <authorList>
            <consortium name="Pathogen Informatics"/>
        </authorList>
    </citation>
    <scope>NUCLEOTIDE SEQUENCE [LARGE SCALE GENOMIC DNA]</scope>
    <source>
        <strain evidence="3">Lake Konstanz</strain>
    </source>
</reference>
<dbReference type="VEuPathDB" id="TriTrypDB:BSAL_17190"/>
<dbReference type="AlphaFoldDB" id="A0A0S4JF69"/>
<gene>
    <name evidence="2" type="ORF">BSAL_17190</name>
</gene>
<proteinExistence type="predicted"/>